<dbReference type="OrthoDB" id="5034579at2759"/>
<dbReference type="EC" id="4.1.1.17" evidence="10"/>
<evidence type="ECO:0000256" key="1">
    <source>
        <dbReference type="ARBA" id="ARBA00001933"/>
    </source>
</evidence>
<sequence>MTLSVIEASPLRCIEEFNSNLQEKNDGLTKSTKAESASLKKLEDAGDNAEEAISYRDSSAVGKALIDHVNQIDHEECDAGDEDSFFVCNLNQVVKSVQTWRKHLPRIQPHYAIKCNTNIEVIKLLHQLGVNYDCASKNEIDTVLELGIEAEKIVYANPCKTNSFIRHAKASNVNLTTVDNVHELHKLARFHPECKILIRIMTDDEGAQCRLSTKFGCSLTTAVESILPLAQRLGLSVVGVAFHVGSGAKDFDSIYKAIRDSRVVFNCGIALGFNMNLLDIGGGFEFETFVESSKMVNVSIDEFFPQEFIDEHKIRFIAEPGRFMVANAFTLATHVIAKRELQHQERADNQDHIKAMLYINDGVYGNMNCILFDHQQPKAHVLKNGSHFHYIYMERGLNNDNDNKCTLNYSIWGPTCDGLDCVSTKSQLDCEVEVGDWLYFPNLGAYTSAAATHFNGFENNTKIIYIPVE</sequence>
<comment type="cofactor">
    <cofactor evidence="1 15">
        <name>pyridoxal 5'-phosphate</name>
        <dbReference type="ChEBI" id="CHEBI:597326"/>
    </cofactor>
</comment>
<dbReference type="InterPro" id="IPR029066">
    <property type="entry name" value="PLP-binding_barrel"/>
</dbReference>
<evidence type="ECO:0000256" key="9">
    <source>
        <dbReference type="ARBA" id="ARBA00034115"/>
    </source>
</evidence>
<dbReference type="KEGG" id="cot:CORT_0B11320"/>
<evidence type="ECO:0000313" key="17">
    <source>
        <dbReference type="EMBL" id="CCG22831.1"/>
    </source>
</evidence>
<dbReference type="InterPro" id="IPR022644">
    <property type="entry name" value="De-COase2_N"/>
</dbReference>
<keyword evidence="5" id="KW-0210">Decarboxylase</keyword>
<evidence type="ECO:0000256" key="11">
    <source>
        <dbReference type="ARBA" id="ARBA00037173"/>
    </source>
</evidence>
<dbReference type="SUPFAM" id="SSF51419">
    <property type="entry name" value="PLP-binding barrel"/>
    <property type="match status" value="1"/>
</dbReference>
<evidence type="ECO:0000259" key="16">
    <source>
        <dbReference type="Pfam" id="PF02784"/>
    </source>
</evidence>
<comment type="subcellular location">
    <subcellularLocation>
        <location evidence="2">Cytoplasm</location>
    </subcellularLocation>
</comment>
<dbReference type="FunFam" id="3.20.20.10:FF:000005">
    <property type="entry name" value="Ornithine decarboxylase"/>
    <property type="match status" value="1"/>
</dbReference>
<evidence type="ECO:0000256" key="3">
    <source>
        <dbReference type="ARBA" id="ARBA00008872"/>
    </source>
</evidence>
<evidence type="ECO:0000256" key="2">
    <source>
        <dbReference type="ARBA" id="ARBA00004496"/>
    </source>
</evidence>
<dbReference type="CDD" id="cd00622">
    <property type="entry name" value="PLPDE_III_ODC"/>
    <property type="match status" value="1"/>
</dbReference>
<dbReference type="GO" id="GO:0033387">
    <property type="term" value="P:putrescine biosynthetic process from arginine, via ornithine"/>
    <property type="evidence" value="ECO:0007669"/>
    <property type="project" value="TreeGrafter"/>
</dbReference>
<evidence type="ECO:0000256" key="5">
    <source>
        <dbReference type="ARBA" id="ARBA00022793"/>
    </source>
</evidence>
<dbReference type="InterPro" id="IPR000183">
    <property type="entry name" value="Orn/DAP/Arg_de-COase"/>
</dbReference>
<keyword evidence="6 15" id="KW-0663">Pyridoxal phosphate</keyword>
<accession>H8X2A9</accession>
<evidence type="ECO:0000256" key="8">
    <source>
        <dbReference type="ARBA" id="ARBA00023239"/>
    </source>
</evidence>
<dbReference type="SUPFAM" id="SSF50621">
    <property type="entry name" value="Alanine racemase C-terminal domain-like"/>
    <property type="match status" value="1"/>
</dbReference>
<dbReference type="PROSITE" id="PS00878">
    <property type="entry name" value="ODR_DC_2_1"/>
    <property type="match status" value="1"/>
</dbReference>
<dbReference type="FunFam" id="2.40.37.10:FF:000010">
    <property type="entry name" value="Ornithine decarboxylase"/>
    <property type="match status" value="1"/>
</dbReference>
<comment type="function">
    <text evidence="11">Catalyzes the first and rate-limiting step of polyamine biosynthesis that converts ornithine into putrescine, which is the precursor for the polyamines, spermidine and spermine. Polyamines are essential for cell proliferation and are implicated in cellular processes, ranging from DNA replication to apoptosis.</text>
</comment>
<evidence type="ECO:0000256" key="13">
    <source>
        <dbReference type="ARBA" id="ARBA00046672"/>
    </source>
</evidence>
<dbReference type="AlphaFoldDB" id="H8X2A9"/>
<comment type="catalytic activity">
    <reaction evidence="14">
        <text>L-ornithine + H(+) = putrescine + CO2</text>
        <dbReference type="Rhea" id="RHEA:22964"/>
        <dbReference type="ChEBI" id="CHEBI:15378"/>
        <dbReference type="ChEBI" id="CHEBI:16526"/>
        <dbReference type="ChEBI" id="CHEBI:46911"/>
        <dbReference type="ChEBI" id="CHEBI:326268"/>
        <dbReference type="EC" id="4.1.1.17"/>
    </reaction>
</comment>
<dbReference type="PRINTS" id="PR01182">
    <property type="entry name" value="ORNDCRBXLASE"/>
</dbReference>
<dbReference type="PANTHER" id="PTHR11482">
    <property type="entry name" value="ARGININE/DIAMINOPIMELATE/ORNITHINE DECARBOXYLASE"/>
    <property type="match status" value="1"/>
</dbReference>
<evidence type="ECO:0000256" key="15">
    <source>
        <dbReference type="PIRSR" id="PIRSR600183-50"/>
    </source>
</evidence>
<dbReference type="HOGENOM" id="CLU_026444_1_2_1"/>
<proteinExistence type="inferred from homology"/>
<keyword evidence="4" id="KW-0963">Cytoplasm</keyword>
<evidence type="ECO:0000313" key="18">
    <source>
        <dbReference type="Proteomes" id="UP000005018"/>
    </source>
</evidence>
<evidence type="ECO:0000256" key="12">
    <source>
        <dbReference type="ARBA" id="ARBA00039485"/>
    </source>
</evidence>
<dbReference type="Pfam" id="PF02784">
    <property type="entry name" value="Orn_Arg_deC_N"/>
    <property type="match status" value="1"/>
</dbReference>
<reference evidence="17 18" key="1">
    <citation type="journal article" date="2012" name="PLoS ONE">
        <title>Sequence and analysis of the genome of the pathogenic yeast Candida orthopsilosis.</title>
        <authorList>
            <person name="Riccombeni A."/>
            <person name="Vidanes G."/>
            <person name="Proux-Wera E."/>
            <person name="Wolfe K.H."/>
            <person name="Butler G."/>
        </authorList>
    </citation>
    <scope>NUCLEOTIDE SEQUENCE [LARGE SCALE GENOMIC DNA]</scope>
    <source>
        <strain evidence="17 18">Co 90-125</strain>
    </source>
</reference>
<dbReference type="RefSeq" id="XP_003868265.1">
    <property type="nucleotide sequence ID" value="XM_003868217.1"/>
</dbReference>
<dbReference type="PANTHER" id="PTHR11482:SF6">
    <property type="entry name" value="ORNITHINE DECARBOXYLASE 1-RELATED"/>
    <property type="match status" value="1"/>
</dbReference>
<dbReference type="Gene3D" id="3.20.20.10">
    <property type="entry name" value="Alanine racemase"/>
    <property type="match status" value="1"/>
</dbReference>
<evidence type="ECO:0000256" key="7">
    <source>
        <dbReference type="ARBA" id="ARBA00023115"/>
    </source>
</evidence>
<dbReference type="Gene3D" id="2.40.37.10">
    <property type="entry name" value="Lyase, Ornithine Decarboxylase, Chain A, domain 1"/>
    <property type="match status" value="1"/>
</dbReference>
<dbReference type="Proteomes" id="UP000005018">
    <property type="component" value="Chromosome 2"/>
</dbReference>
<comment type="subunit">
    <text evidence="13">Homodimer. Only the dimer is catalytically active, as the active sites are constructed of residues from both monomers.</text>
</comment>
<dbReference type="GeneID" id="14539199"/>
<feature type="domain" description="Orn/DAP/Arg decarboxylase 2 N-terminal" evidence="16">
    <location>
        <begin position="91"/>
        <end position="326"/>
    </location>
</feature>
<keyword evidence="8" id="KW-0456">Lyase</keyword>
<evidence type="ECO:0000256" key="4">
    <source>
        <dbReference type="ARBA" id="ARBA00022490"/>
    </source>
</evidence>
<feature type="active site" description="Proton donor" evidence="15">
    <location>
        <position position="416"/>
    </location>
</feature>
<evidence type="ECO:0000256" key="6">
    <source>
        <dbReference type="ARBA" id="ARBA00022898"/>
    </source>
</evidence>
<feature type="modified residue" description="N6-(pyridoxal phosphate)lysine" evidence="15">
    <location>
        <position position="114"/>
    </location>
</feature>
<comment type="similarity">
    <text evidence="3">Belongs to the Orn/Lys/Arg decarboxylase class-II family.</text>
</comment>
<dbReference type="InterPro" id="IPR002433">
    <property type="entry name" value="Orn_de-COase"/>
</dbReference>
<evidence type="ECO:0000256" key="10">
    <source>
        <dbReference type="ARBA" id="ARBA00034138"/>
    </source>
</evidence>
<dbReference type="PRINTS" id="PR01179">
    <property type="entry name" value="ODADCRBXLASE"/>
</dbReference>
<keyword evidence="18" id="KW-1185">Reference proteome</keyword>
<dbReference type="EMBL" id="HE681720">
    <property type="protein sequence ID" value="CCG22831.1"/>
    <property type="molecule type" value="Genomic_DNA"/>
</dbReference>
<protein>
    <recommendedName>
        <fullName evidence="12">Ornithine decarboxylase</fullName>
        <ecNumber evidence="10">4.1.1.17</ecNumber>
    </recommendedName>
</protein>
<dbReference type="GO" id="GO:0004586">
    <property type="term" value="F:ornithine decarboxylase activity"/>
    <property type="evidence" value="ECO:0007669"/>
    <property type="project" value="UniProtKB-EC"/>
</dbReference>
<dbReference type="InterPro" id="IPR022653">
    <property type="entry name" value="De-COase2_pyr-phos_BS"/>
</dbReference>
<dbReference type="GO" id="GO:0005737">
    <property type="term" value="C:cytoplasm"/>
    <property type="evidence" value="ECO:0007669"/>
    <property type="project" value="UniProtKB-SubCell"/>
</dbReference>
<comment type="pathway">
    <text evidence="9">Amine and polyamine biosynthesis; putrescine biosynthesis via L-ornithine pathway; putrescine from L-ornithine: step 1/1.</text>
</comment>
<dbReference type="InterPro" id="IPR009006">
    <property type="entry name" value="Ala_racemase/Decarboxylase_C"/>
</dbReference>
<organism evidence="17 18">
    <name type="scientific">Candida orthopsilosis (strain 90-125)</name>
    <name type="common">Yeast</name>
    <dbReference type="NCBI Taxonomy" id="1136231"/>
    <lineage>
        <taxon>Eukaryota</taxon>
        <taxon>Fungi</taxon>
        <taxon>Dikarya</taxon>
        <taxon>Ascomycota</taxon>
        <taxon>Saccharomycotina</taxon>
        <taxon>Pichiomycetes</taxon>
        <taxon>Debaryomycetaceae</taxon>
        <taxon>Candida/Lodderomyces clade</taxon>
        <taxon>Candida</taxon>
    </lineage>
</organism>
<dbReference type="eggNOG" id="KOG0622">
    <property type="taxonomic scope" value="Eukaryota"/>
</dbReference>
<name>H8X2A9_CANO9</name>
<keyword evidence="7" id="KW-0620">Polyamine biosynthesis</keyword>
<evidence type="ECO:0000256" key="14">
    <source>
        <dbReference type="ARBA" id="ARBA00049127"/>
    </source>
</evidence>
<gene>
    <name evidence="17" type="ORF">CORT_0B11320</name>
</gene>